<evidence type="ECO:0000256" key="1">
    <source>
        <dbReference type="SAM" id="MobiDB-lite"/>
    </source>
</evidence>
<accession>A0ABD3G0T4</accession>
<sequence length="118" mass="13099">MDNLDHASLTQLRLDGDNSFTYSQGDAVQPETEISDESVTQVEYVQGSGNDGDSSPKRVRPRCLTPVKKKGLRGGRSLQVAQFVDNVVHVENNNPTKPEMKIESVMQREPGTQPQTWT</sequence>
<name>A0ABD3G0T4_9STRA</name>
<feature type="region of interest" description="Disordered" evidence="1">
    <location>
        <begin position="91"/>
        <end position="118"/>
    </location>
</feature>
<dbReference type="Proteomes" id="UP001632037">
    <property type="component" value="Unassembled WGS sequence"/>
</dbReference>
<protein>
    <submittedName>
        <fullName evidence="2">Uncharacterized protein</fullName>
    </submittedName>
</protein>
<organism evidence="2 3">
    <name type="scientific">Phytophthora oleae</name>
    <dbReference type="NCBI Taxonomy" id="2107226"/>
    <lineage>
        <taxon>Eukaryota</taxon>
        <taxon>Sar</taxon>
        <taxon>Stramenopiles</taxon>
        <taxon>Oomycota</taxon>
        <taxon>Peronosporomycetes</taxon>
        <taxon>Peronosporales</taxon>
        <taxon>Peronosporaceae</taxon>
        <taxon>Phytophthora</taxon>
    </lineage>
</organism>
<dbReference type="EMBL" id="JBIMZQ010000005">
    <property type="protein sequence ID" value="KAL3671514.1"/>
    <property type="molecule type" value="Genomic_DNA"/>
</dbReference>
<gene>
    <name evidence="2" type="ORF">V7S43_003435</name>
</gene>
<feature type="region of interest" description="Disordered" evidence="1">
    <location>
        <begin position="16"/>
        <end position="38"/>
    </location>
</feature>
<evidence type="ECO:0000313" key="3">
    <source>
        <dbReference type="Proteomes" id="UP001632037"/>
    </source>
</evidence>
<keyword evidence="3" id="KW-1185">Reference proteome</keyword>
<proteinExistence type="predicted"/>
<dbReference type="AlphaFoldDB" id="A0ABD3G0T4"/>
<evidence type="ECO:0000313" key="2">
    <source>
        <dbReference type="EMBL" id="KAL3671514.1"/>
    </source>
</evidence>
<reference evidence="2 3" key="1">
    <citation type="submission" date="2024-09" db="EMBL/GenBank/DDBJ databases">
        <title>Genome sequencing and assembly of Phytophthora oleae, isolate VK10A, causative agent of rot of olive drupes.</title>
        <authorList>
            <person name="Conti Taguali S."/>
            <person name="Riolo M."/>
            <person name="La Spada F."/>
            <person name="Cacciola S.O."/>
            <person name="Dionisio G."/>
        </authorList>
    </citation>
    <scope>NUCLEOTIDE SEQUENCE [LARGE SCALE GENOMIC DNA]</scope>
    <source>
        <strain evidence="2 3">VK10A</strain>
    </source>
</reference>
<comment type="caution">
    <text evidence="2">The sequence shown here is derived from an EMBL/GenBank/DDBJ whole genome shotgun (WGS) entry which is preliminary data.</text>
</comment>